<evidence type="ECO:0000259" key="7">
    <source>
        <dbReference type="PROSITE" id="PS50020"/>
    </source>
</evidence>
<keyword evidence="5" id="KW-0539">Nucleus</keyword>
<dbReference type="InterPro" id="IPR003604">
    <property type="entry name" value="Matrin/U1-like-C_Znf_C2H2"/>
</dbReference>
<dbReference type="EMBL" id="JBJQND010000004">
    <property type="protein sequence ID" value="KAL3878958.1"/>
    <property type="molecule type" value="Genomic_DNA"/>
</dbReference>
<dbReference type="Pfam" id="PF06220">
    <property type="entry name" value="zf-U1"/>
    <property type="match status" value="1"/>
</dbReference>
<comment type="subcellular location">
    <subcellularLocation>
        <location evidence="1">Nucleus</location>
    </subcellularLocation>
</comment>
<keyword evidence="3" id="KW-0863">Zinc-finger</keyword>
<proteinExistence type="predicted"/>
<dbReference type="Gene3D" id="2.20.70.10">
    <property type="match status" value="1"/>
</dbReference>
<dbReference type="InterPro" id="IPR001202">
    <property type="entry name" value="WW_dom"/>
</dbReference>
<dbReference type="GO" id="GO:0005634">
    <property type="term" value="C:nucleus"/>
    <property type="evidence" value="ECO:0007669"/>
    <property type="project" value="UniProtKB-SubCell"/>
</dbReference>
<evidence type="ECO:0000313" key="10">
    <source>
        <dbReference type="Proteomes" id="UP001634394"/>
    </source>
</evidence>
<dbReference type="GO" id="GO:0008270">
    <property type="term" value="F:zinc ion binding"/>
    <property type="evidence" value="ECO:0007669"/>
    <property type="project" value="UniProtKB-KW"/>
</dbReference>
<evidence type="ECO:0000313" key="9">
    <source>
        <dbReference type="EMBL" id="KAL3878958.1"/>
    </source>
</evidence>
<accession>A0ABD3X0C3</accession>
<dbReference type="Proteomes" id="UP001634394">
    <property type="component" value="Unassembled WGS sequence"/>
</dbReference>
<keyword evidence="4" id="KW-0862">Zinc</keyword>
<dbReference type="InterPro" id="IPR013085">
    <property type="entry name" value="U1-CZ_Znf_C2H2"/>
</dbReference>
<dbReference type="PROSITE" id="PS50020">
    <property type="entry name" value="WW_DOMAIN_2"/>
    <property type="match status" value="1"/>
</dbReference>
<dbReference type="Pfam" id="PF00397">
    <property type="entry name" value="WW"/>
    <property type="match status" value="1"/>
</dbReference>
<gene>
    <name evidence="9" type="ORF">ACJMK2_031282</name>
</gene>
<protein>
    <recommendedName>
        <fullName evidence="11">WW domain-binding protein 4</fullName>
    </recommendedName>
</protein>
<name>A0ABD3X0C3_SINWO</name>
<dbReference type="Gene3D" id="3.30.160.60">
    <property type="entry name" value="Classic Zinc Finger"/>
    <property type="match status" value="1"/>
</dbReference>
<dbReference type="InterPro" id="IPR036236">
    <property type="entry name" value="Znf_C2H2_sf"/>
</dbReference>
<keyword evidence="10" id="KW-1185">Reference proteome</keyword>
<dbReference type="PANTHER" id="PTHR13173:SF10">
    <property type="entry name" value="WW DOMAIN-BINDING PROTEIN 4"/>
    <property type="match status" value="1"/>
</dbReference>
<dbReference type="SUPFAM" id="SSF51045">
    <property type="entry name" value="WW domain"/>
    <property type="match status" value="1"/>
</dbReference>
<dbReference type="InterPro" id="IPR040023">
    <property type="entry name" value="WBP4"/>
</dbReference>
<dbReference type="CDD" id="cd00201">
    <property type="entry name" value="WW"/>
    <property type="match status" value="1"/>
</dbReference>
<dbReference type="SMART" id="SM00456">
    <property type="entry name" value="WW"/>
    <property type="match status" value="1"/>
</dbReference>
<organism evidence="9 10">
    <name type="scientific">Sinanodonta woodiana</name>
    <name type="common">Chinese pond mussel</name>
    <name type="synonym">Anodonta woodiana</name>
    <dbReference type="NCBI Taxonomy" id="1069815"/>
    <lineage>
        <taxon>Eukaryota</taxon>
        <taxon>Metazoa</taxon>
        <taxon>Spiralia</taxon>
        <taxon>Lophotrochozoa</taxon>
        <taxon>Mollusca</taxon>
        <taxon>Bivalvia</taxon>
        <taxon>Autobranchia</taxon>
        <taxon>Heteroconchia</taxon>
        <taxon>Palaeoheterodonta</taxon>
        <taxon>Unionida</taxon>
        <taxon>Unionoidea</taxon>
        <taxon>Unionidae</taxon>
        <taxon>Unioninae</taxon>
        <taxon>Sinanodonta</taxon>
    </lineage>
</organism>
<sequence length="377" mass="42463">MTSYWKSQPKKFCDFCKCWITDNKPSVEFHEKGKRHQENVKRKIDDVRKKSIEDSKKKEEENDYMKQMEKDALAAFKKDLEQNPDLAAHYKAKLKEKKEKDKKKEVQSSDTSVKEPVESQLTTSSEGEWYEALSPEGYTYYWNTVTSESIWEAPPKYVSLVEQGLAPPSQEVEGTSDSGTQRDDTDGNNLSTQGEDIDGSDLSTQGDDSDDGDSGTDNTTTSNDADATSKTDCTDAVHATAKSAKEVKIEDIPMPPGLEDIPLPEEVTSQPADKSESSESEEEDIIMTPKQDRGGRAVYGQWSTVREPEQVDLQLPEQQEIYETIPIPRVTEEPRMKFKEKRVASLGSSSCKTETVTFKKRKLGSGARNVRQRDNDD</sequence>
<feature type="domain" description="Matrin-type" evidence="8">
    <location>
        <begin position="11"/>
        <end position="42"/>
    </location>
</feature>
<evidence type="ECO:0000259" key="8">
    <source>
        <dbReference type="PROSITE" id="PS50171"/>
    </source>
</evidence>
<dbReference type="AlphaFoldDB" id="A0ABD3X0C3"/>
<feature type="region of interest" description="Disordered" evidence="6">
    <location>
        <begin position="87"/>
        <end position="132"/>
    </location>
</feature>
<reference evidence="9 10" key="1">
    <citation type="submission" date="2024-11" db="EMBL/GenBank/DDBJ databases">
        <title>Chromosome-level genome assembly of the freshwater bivalve Anodonta woodiana.</title>
        <authorList>
            <person name="Chen X."/>
        </authorList>
    </citation>
    <scope>NUCLEOTIDE SEQUENCE [LARGE SCALE GENOMIC DNA]</scope>
    <source>
        <strain evidence="9">MN2024</strain>
        <tissue evidence="9">Gills</tissue>
    </source>
</reference>
<evidence type="ECO:0000256" key="4">
    <source>
        <dbReference type="ARBA" id="ARBA00022833"/>
    </source>
</evidence>
<evidence type="ECO:0008006" key="11">
    <source>
        <dbReference type="Google" id="ProtNLM"/>
    </source>
</evidence>
<comment type="caution">
    <text evidence="9">The sequence shown here is derived from an EMBL/GenBank/DDBJ whole genome shotgun (WGS) entry which is preliminary data.</text>
</comment>
<dbReference type="InterPro" id="IPR000690">
    <property type="entry name" value="Matrin/U1-C_Znf_C2H2"/>
</dbReference>
<keyword evidence="2" id="KW-0479">Metal-binding</keyword>
<feature type="compositionally biased region" description="Basic and acidic residues" evidence="6">
    <location>
        <begin position="96"/>
        <end position="117"/>
    </location>
</feature>
<evidence type="ECO:0000256" key="3">
    <source>
        <dbReference type="ARBA" id="ARBA00022771"/>
    </source>
</evidence>
<dbReference type="PANTHER" id="PTHR13173">
    <property type="entry name" value="WW DOMAIN BINDING PROTEIN 4"/>
    <property type="match status" value="1"/>
</dbReference>
<evidence type="ECO:0000256" key="1">
    <source>
        <dbReference type="ARBA" id="ARBA00004123"/>
    </source>
</evidence>
<evidence type="ECO:0000256" key="5">
    <source>
        <dbReference type="ARBA" id="ARBA00023242"/>
    </source>
</evidence>
<dbReference type="PROSITE" id="PS50171">
    <property type="entry name" value="ZF_MATRIN"/>
    <property type="match status" value="1"/>
</dbReference>
<feature type="region of interest" description="Disordered" evidence="6">
    <location>
        <begin position="29"/>
        <end position="64"/>
    </location>
</feature>
<feature type="region of interest" description="Disordered" evidence="6">
    <location>
        <begin position="162"/>
        <end position="296"/>
    </location>
</feature>
<feature type="compositionally biased region" description="Low complexity" evidence="6">
    <location>
        <begin position="215"/>
        <end position="226"/>
    </location>
</feature>
<evidence type="ECO:0000256" key="6">
    <source>
        <dbReference type="SAM" id="MobiDB-lite"/>
    </source>
</evidence>
<dbReference type="SUPFAM" id="SSF57667">
    <property type="entry name" value="beta-beta-alpha zinc fingers"/>
    <property type="match status" value="1"/>
</dbReference>
<dbReference type="InterPro" id="IPR036020">
    <property type="entry name" value="WW_dom_sf"/>
</dbReference>
<feature type="domain" description="WW" evidence="7">
    <location>
        <begin position="123"/>
        <end position="156"/>
    </location>
</feature>
<dbReference type="SMART" id="SM00451">
    <property type="entry name" value="ZnF_U1"/>
    <property type="match status" value="1"/>
</dbReference>
<evidence type="ECO:0000256" key="2">
    <source>
        <dbReference type="ARBA" id="ARBA00022723"/>
    </source>
</evidence>